<feature type="repeat" description="WD" evidence="3">
    <location>
        <begin position="1571"/>
        <end position="1614"/>
    </location>
</feature>
<dbReference type="Pfam" id="PF00656">
    <property type="entry name" value="Peptidase_C14"/>
    <property type="match status" value="1"/>
</dbReference>
<evidence type="ECO:0000256" key="2">
    <source>
        <dbReference type="ARBA" id="ARBA00022737"/>
    </source>
</evidence>
<organism evidence="5 6">
    <name type="scientific">Streptantibioticus rubrisoli</name>
    <dbReference type="NCBI Taxonomy" id="1387313"/>
    <lineage>
        <taxon>Bacteria</taxon>
        <taxon>Bacillati</taxon>
        <taxon>Actinomycetota</taxon>
        <taxon>Actinomycetes</taxon>
        <taxon>Kitasatosporales</taxon>
        <taxon>Streptomycetaceae</taxon>
        <taxon>Streptantibioticus</taxon>
    </lineage>
</organism>
<dbReference type="Gene3D" id="3.40.50.300">
    <property type="entry name" value="P-loop containing nucleotide triphosphate hydrolases"/>
    <property type="match status" value="1"/>
</dbReference>
<dbReference type="SUPFAM" id="SSF52540">
    <property type="entry name" value="P-loop containing nucleoside triphosphate hydrolases"/>
    <property type="match status" value="1"/>
</dbReference>
<reference evidence="5 6" key="1">
    <citation type="submission" date="2022-06" db="EMBL/GenBank/DDBJ databases">
        <title>Draft genome sequence of type strain Streptomyces rubrisoli DSM 42083.</title>
        <authorList>
            <person name="Duangmal K."/>
            <person name="Klaysubun C."/>
        </authorList>
    </citation>
    <scope>NUCLEOTIDE SEQUENCE [LARGE SCALE GENOMIC DNA]</scope>
    <source>
        <strain evidence="5 6">DSM 42083</strain>
    </source>
</reference>
<gene>
    <name evidence="5" type="ORF">NON19_05600</name>
</gene>
<evidence type="ECO:0000256" key="1">
    <source>
        <dbReference type="ARBA" id="ARBA00022574"/>
    </source>
</evidence>
<dbReference type="InterPro" id="IPR036322">
    <property type="entry name" value="WD40_repeat_dom_sf"/>
</dbReference>
<dbReference type="PROSITE" id="PS50294">
    <property type="entry name" value="WD_REPEATS_REGION"/>
    <property type="match status" value="7"/>
</dbReference>
<dbReference type="Pfam" id="PF00400">
    <property type="entry name" value="WD40"/>
    <property type="match status" value="8"/>
</dbReference>
<dbReference type="InterPro" id="IPR001680">
    <property type="entry name" value="WD40_rpt"/>
</dbReference>
<evidence type="ECO:0000259" key="4">
    <source>
        <dbReference type="Pfam" id="PF00656"/>
    </source>
</evidence>
<dbReference type="SUPFAM" id="SSF52129">
    <property type="entry name" value="Caspase-like"/>
    <property type="match status" value="1"/>
</dbReference>
<dbReference type="PROSITE" id="PS00678">
    <property type="entry name" value="WD_REPEATS_1"/>
    <property type="match status" value="8"/>
</dbReference>
<feature type="repeat" description="WD" evidence="3">
    <location>
        <begin position="1367"/>
        <end position="1389"/>
    </location>
</feature>
<dbReference type="CDD" id="cd00200">
    <property type="entry name" value="WD40"/>
    <property type="match status" value="2"/>
</dbReference>
<dbReference type="RefSeq" id="WP_255925503.1">
    <property type="nucleotide sequence ID" value="NZ_JANFNH010000003.1"/>
</dbReference>
<dbReference type="Proteomes" id="UP001206206">
    <property type="component" value="Unassembled WGS sequence"/>
</dbReference>
<protein>
    <submittedName>
        <fullName evidence="5">Caspase family protein</fullName>
    </submittedName>
</protein>
<comment type="caution">
    <text evidence="5">The sequence shown here is derived from an EMBL/GenBank/DDBJ whole genome shotgun (WGS) entry which is preliminary data.</text>
</comment>
<dbReference type="PANTHER" id="PTHR22847">
    <property type="entry name" value="WD40 REPEAT PROTEIN"/>
    <property type="match status" value="1"/>
</dbReference>
<feature type="repeat" description="WD" evidence="3">
    <location>
        <begin position="797"/>
        <end position="840"/>
    </location>
</feature>
<evidence type="ECO:0000256" key="3">
    <source>
        <dbReference type="PROSITE-ProRule" id="PRU00221"/>
    </source>
</evidence>
<dbReference type="EMBL" id="JANFNH010000003">
    <property type="protein sequence ID" value="MCQ4041516.1"/>
    <property type="molecule type" value="Genomic_DNA"/>
</dbReference>
<keyword evidence="6" id="KW-1185">Reference proteome</keyword>
<name>A0ABT1P815_9ACTN</name>
<dbReference type="PROSITE" id="PS50082">
    <property type="entry name" value="WD_REPEATS_2"/>
    <property type="match status" value="10"/>
</dbReference>
<dbReference type="SMART" id="SM00320">
    <property type="entry name" value="WD40"/>
    <property type="match status" value="13"/>
</dbReference>
<feature type="repeat" description="WD" evidence="3">
    <location>
        <begin position="1616"/>
        <end position="1658"/>
    </location>
</feature>
<dbReference type="InterPro" id="IPR027417">
    <property type="entry name" value="P-loop_NTPase"/>
</dbReference>
<dbReference type="SUPFAM" id="SSF50978">
    <property type="entry name" value="WD40 repeat-like"/>
    <property type="match status" value="2"/>
</dbReference>
<dbReference type="InterPro" id="IPR011600">
    <property type="entry name" value="Pept_C14_caspase"/>
</dbReference>
<dbReference type="InterPro" id="IPR011047">
    <property type="entry name" value="Quinoprotein_ADH-like_sf"/>
</dbReference>
<dbReference type="InterPro" id="IPR029030">
    <property type="entry name" value="Caspase-like_dom_sf"/>
</dbReference>
<feature type="repeat" description="WD" evidence="3">
    <location>
        <begin position="886"/>
        <end position="929"/>
    </location>
</feature>
<evidence type="ECO:0000313" key="5">
    <source>
        <dbReference type="EMBL" id="MCQ4041516.1"/>
    </source>
</evidence>
<dbReference type="PRINTS" id="PR00320">
    <property type="entry name" value="GPROTEINBRPT"/>
</dbReference>
<dbReference type="InterPro" id="IPR019775">
    <property type="entry name" value="WD40_repeat_CS"/>
</dbReference>
<dbReference type="Gene3D" id="3.40.50.1460">
    <property type="match status" value="1"/>
</dbReference>
<accession>A0ABT1P815</accession>
<feature type="repeat" description="WD" evidence="3">
    <location>
        <begin position="1204"/>
        <end position="1247"/>
    </location>
</feature>
<dbReference type="InterPro" id="IPR020472">
    <property type="entry name" value="WD40_PAC1"/>
</dbReference>
<dbReference type="InterPro" id="IPR015943">
    <property type="entry name" value="WD40/YVTN_repeat-like_dom_sf"/>
</dbReference>
<sequence length="1745" mass="186675">MGQQVGRRFFVALGSGRYCHLPEEEQLRHVPADIRAMAELFTGFGYQPVLPGLGEYDSAEQVRQKLRHWSDDADLTPDDVVVTYFAGHGVVADRDRHYLMCWDSHDEDPATTALATEDLVRILCRGRLRNLLLILDTCSGGAGGAEAASLALHTIAYRYGSGDSTGLWFLASARRKDVAEDGVFVSALADAVRTTTSRTGQRQRYLDLTELVKAVNERWEAERRGQRAELASGLVTGLAPFLPNSGYREELPPIGTDLEVQRRVAEQDLAEHFGPRSRGVEFESEQGLYFSGRVRVLSELVSWLTADNGDGKGRVVTGSPGCGKSAVLGRIVALSASQYRTRIDLTDVDPATVVPEGCVTAAVHARHKRLEDVVDRIACALGVAAEGTASLLQELTRRGRQSPPLVIVVDAVDEAGSDTAADAGGHGEPRRITRELLRPMSEIRGVRLLVGTRHELVTPLGPTFVCLDLDQPGYRANTSDVTGYVTRVLLAPDEPEVPTPYRGRPELATTVAQSVAAKAAGVYLYARTTARTLRSDRAVVDVSRPGWHEELPSEVGEAFDDYLARFGPDEPRVRRMLLALAFSEGKGLPRGRVWTTLSTVISGVPCTEEDVSWALDVAEAYIAEVIDDDHRSVYRLYHKALAEHLRATTDRPPEEVQHLVVQALLSLVPATADGRRDWFAAAPYVRQHLATHASAGGRLSELITDPGFLLACEPLALLTAFASVDGDAARRIRSSYEQIAHRLTPDRPLGGRAADLQLSARRCEANELADRVDDLGICLPWSARWAWWSASGVHRLLSGHTKPIRCVAVGKLDGRPIAVTGSMDTTARIWDLTTQRQIGEPLRVGVSVRAVAIGELGHYTVALTGGVDGTVRVWDLSAGQEYGSPLTGHTNSIESIVIGSLADQPVALTTSSDGTARIWDLTSRRQLGCDLAAHRRTVRSAALGELDGLPLAATGGDDKAVHVWNFGPLSTGADPLLHGAPLIGAAEAVTAVSVGSMDARTVALVGDKAGMLSLWDLAQGRQIGEPVRAHVYFTRSGVASVEIGEFDGRPVALTSGRLEARLWDLRSLRQIGQPLRGHVDDINAAAFADGVSLAVTVSDDRTARIWDLATDQPAEGHAGAVTSVAYCDAQGHPLAVTGGEDGTARVWDLRTRKQAGPPLEGHSGQVLAVAVAQFGGRMVAVTGGSDTMVRTWGVLHGTPVSRSLEGHTNAVRCVALGTLEGAPVVISGSEDGTVRVWDMFTGELVVPPLTGHIGGIRHLAVRATGQALEIVIATSLAHTYAWRLSGRGLLPPTHPYAHFNVEDLALTASSLAVAFEADRPVVLVTREGNGVYVYDIVTRSAVGQPMLGHTSRVVVGSLGRLGGRTVVASVSFDSTVRLWDLETGRAMGPPLEGDTAVGLLEYHPAPVLGEVDGVPVVVVRYSYEVRVCDLDSMRPVGEPLCGAEQRLISASIIRTTDGSTAVVTGGLNGTVRTHDLDDGRQIAAHIISANQAAYEVSATEMNGAVLLLRTTVLGAEVWDLGSRKRLGRRSGVTFAGCLCSLDNRPVAVSVARDYTLHAWDVHTQAPVCRPMAGHTSDVLAVRAATVNGTPVVASAAFDGTVRLWDLSTGQPFRPPLGHHDRGAYCVDFAHLDRELVVSGAGDGRVRVWDVADGTDVSPDLKPFASAIRAVRVARLQGTPTVIAADQYGQLRVWDMKSPTWTAELDIGSGINDIASDDTGRICVATDMGAVALRLNLTPPPAKGFA</sequence>
<feature type="repeat" description="WD" evidence="3">
    <location>
        <begin position="1114"/>
        <end position="1157"/>
    </location>
</feature>
<proteinExistence type="predicted"/>
<feature type="repeat" description="WD" evidence="3">
    <location>
        <begin position="1075"/>
        <end position="1116"/>
    </location>
</feature>
<dbReference type="PANTHER" id="PTHR22847:SF637">
    <property type="entry name" value="WD REPEAT DOMAIN 5B"/>
    <property type="match status" value="1"/>
</dbReference>
<feature type="repeat" description="WD" evidence="3">
    <location>
        <begin position="863"/>
        <end position="884"/>
    </location>
</feature>
<keyword evidence="1 3" id="KW-0853">WD repeat</keyword>
<dbReference type="SUPFAM" id="SSF50998">
    <property type="entry name" value="Quinoprotein alcohol dehydrogenase-like"/>
    <property type="match status" value="1"/>
</dbReference>
<keyword evidence="2" id="KW-0677">Repeat</keyword>
<feature type="repeat" description="WD" evidence="3">
    <location>
        <begin position="1159"/>
        <end position="1202"/>
    </location>
</feature>
<feature type="domain" description="Peptidase C14 caspase" evidence="4">
    <location>
        <begin position="24"/>
        <end position="229"/>
    </location>
</feature>
<evidence type="ECO:0000313" key="6">
    <source>
        <dbReference type="Proteomes" id="UP001206206"/>
    </source>
</evidence>
<dbReference type="Gene3D" id="2.130.10.10">
    <property type="entry name" value="YVTN repeat-like/Quinoprotein amine dehydrogenase"/>
    <property type="match status" value="5"/>
</dbReference>